<dbReference type="EMBL" id="CASHTH010004051">
    <property type="protein sequence ID" value="CAI8052914.1"/>
    <property type="molecule type" value="Genomic_DNA"/>
</dbReference>
<comment type="caution">
    <text evidence="1">The sequence shown here is derived from an EMBL/GenBank/DDBJ whole genome shotgun (WGS) entry which is preliminary data.</text>
</comment>
<name>A0AA35XD03_GEOBA</name>
<evidence type="ECO:0000313" key="1">
    <source>
        <dbReference type="EMBL" id="CAI8052914.1"/>
    </source>
</evidence>
<evidence type="ECO:0000313" key="2">
    <source>
        <dbReference type="Proteomes" id="UP001174909"/>
    </source>
</evidence>
<dbReference type="AlphaFoldDB" id="A0AA35XD03"/>
<accession>A0AA35XD03</accession>
<protein>
    <submittedName>
        <fullName evidence="1">Uncharacterized protein</fullName>
    </submittedName>
</protein>
<organism evidence="1 2">
    <name type="scientific">Geodia barretti</name>
    <name type="common">Barrett's horny sponge</name>
    <dbReference type="NCBI Taxonomy" id="519541"/>
    <lineage>
        <taxon>Eukaryota</taxon>
        <taxon>Metazoa</taxon>
        <taxon>Porifera</taxon>
        <taxon>Demospongiae</taxon>
        <taxon>Heteroscleromorpha</taxon>
        <taxon>Tetractinellida</taxon>
        <taxon>Astrophorina</taxon>
        <taxon>Geodiidae</taxon>
        <taxon>Geodia</taxon>
    </lineage>
</organism>
<proteinExistence type="predicted"/>
<reference evidence="1" key="1">
    <citation type="submission" date="2023-03" db="EMBL/GenBank/DDBJ databases">
        <authorList>
            <person name="Steffen K."/>
            <person name="Cardenas P."/>
        </authorList>
    </citation>
    <scope>NUCLEOTIDE SEQUENCE</scope>
</reference>
<gene>
    <name evidence="1" type="ORF">GBAR_LOCUS28945</name>
</gene>
<dbReference type="Proteomes" id="UP001174909">
    <property type="component" value="Unassembled WGS sequence"/>
</dbReference>
<sequence>MNIRVTVTINAVLPEAVKSSGNKWKNHFFKMKGGYRDGLKHQKGRNKGSLHSKDAQSYMTPSLYLCLILNFTSR</sequence>
<keyword evidence="2" id="KW-1185">Reference proteome</keyword>